<dbReference type="Proteomes" id="UP000003836">
    <property type="component" value="Unassembled WGS sequence"/>
</dbReference>
<evidence type="ECO:0000313" key="2">
    <source>
        <dbReference type="Proteomes" id="UP000003836"/>
    </source>
</evidence>
<proteinExistence type="predicted"/>
<dbReference type="EMBL" id="AFWI01000190">
    <property type="protein sequence ID" value="EGU49178.1"/>
    <property type="molecule type" value="Genomic_DNA"/>
</dbReference>
<organism evidence="1 2">
    <name type="scientific">Vibrio tubiashii ATCC 19109</name>
    <dbReference type="NCBI Taxonomy" id="1051646"/>
    <lineage>
        <taxon>Bacteria</taxon>
        <taxon>Pseudomonadati</taxon>
        <taxon>Pseudomonadota</taxon>
        <taxon>Gammaproteobacteria</taxon>
        <taxon>Vibrionales</taxon>
        <taxon>Vibrionaceae</taxon>
        <taxon>Vibrio</taxon>
        <taxon>Vibrio oreintalis group</taxon>
    </lineage>
</organism>
<reference evidence="1 2" key="1">
    <citation type="journal article" date="2012" name="Int. J. Syst. Evol. Microbiol.">
        <title>Vibrio caribbeanicus sp. nov., isolated from the marine sponge Scleritoderma cyanea.</title>
        <authorList>
            <person name="Hoffmann M."/>
            <person name="Monday S.R."/>
            <person name="Allard M.W."/>
            <person name="Strain E.A."/>
            <person name="Whittaker P."/>
            <person name="Naum M."/>
            <person name="McCarthy P.J."/>
            <person name="Lopez J.V."/>
            <person name="Fischer M."/>
            <person name="Brown E.W."/>
        </authorList>
    </citation>
    <scope>NUCLEOTIDE SEQUENCE [LARGE SCALE GENOMIC DNA]</scope>
    <source>
        <strain evidence="1 2">ATCC 19109</strain>
    </source>
</reference>
<gene>
    <name evidence="1" type="ORF">VITU9109_13492</name>
</gene>
<evidence type="ECO:0008006" key="3">
    <source>
        <dbReference type="Google" id="ProtNLM"/>
    </source>
</evidence>
<accession>A0ABP2LFJ3</accession>
<name>A0ABP2LFJ3_9VIBR</name>
<keyword evidence="2" id="KW-1185">Reference proteome</keyword>
<protein>
    <recommendedName>
        <fullName evidence="3">Transposase</fullName>
    </recommendedName>
</protein>
<comment type="caution">
    <text evidence="1">The sequence shown here is derived from an EMBL/GenBank/DDBJ whole genome shotgun (WGS) entry which is preliminary data.</text>
</comment>
<evidence type="ECO:0000313" key="1">
    <source>
        <dbReference type="EMBL" id="EGU49178.1"/>
    </source>
</evidence>
<sequence>MLNKKTTDILYSAEKGHQMMPFLLLVRQILFKDFPKSLANSEELVEDLSNNTSTNCTATFADCET</sequence>